<name>A0ABR9UF20_9CYAN</name>
<proteinExistence type="predicted"/>
<reference evidence="1 2" key="1">
    <citation type="submission" date="2020-10" db="EMBL/GenBank/DDBJ databases">
        <authorList>
            <person name="Castelo-Branco R."/>
            <person name="Eusebio N."/>
            <person name="Adriana R."/>
            <person name="Vieira A."/>
            <person name="Brugerolle De Fraissinette N."/>
            <person name="Rezende De Castro R."/>
            <person name="Schneider M.P."/>
            <person name="Vasconcelos V."/>
            <person name="Leao P.N."/>
        </authorList>
    </citation>
    <scope>NUCLEOTIDE SEQUENCE [LARGE SCALE GENOMIC DNA]</scope>
    <source>
        <strain evidence="1 2">LEGE 06226</strain>
    </source>
</reference>
<keyword evidence="2" id="KW-1185">Reference proteome</keyword>
<dbReference type="Proteomes" id="UP000640725">
    <property type="component" value="Unassembled WGS sequence"/>
</dbReference>
<dbReference type="EMBL" id="JADEWU010000038">
    <property type="protein sequence ID" value="MBE9144716.1"/>
    <property type="molecule type" value="Genomic_DNA"/>
</dbReference>
<gene>
    <name evidence="1" type="ORF">IQ236_16040</name>
</gene>
<organism evidence="1 2">
    <name type="scientific">Planktothrix mougeotii LEGE 06226</name>
    <dbReference type="NCBI Taxonomy" id="1828728"/>
    <lineage>
        <taxon>Bacteria</taxon>
        <taxon>Bacillati</taxon>
        <taxon>Cyanobacteriota</taxon>
        <taxon>Cyanophyceae</taxon>
        <taxon>Oscillatoriophycideae</taxon>
        <taxon>Oscillatoriales</taxon>
        <taxon>Microcoleaceae</taxon>
        <taxon>Planktothrix</taxon>
    </lineage>
</organism>
<comment type="caution">
    <text evidence="1">The sequence shown here is derived from an EMBL/GenBank/DDBJ whole genome shotgun (WGS) entry which is preliminary data.</text>
</comment>
<accession>A0ABR9UF20</accession>
<evidence type="ECO:0000313" key="1">
    <source>
        <dbReference type="EMBL" id="MBE9144716.1"/>
    </source>
</evidence>
<dbReference type="Pfam" id="PF03683">
    <property type="entry name" value="UPF0175"/>
    <property type="match status" value="1"/>
</dbReference>
<sequence length="94" mass="10735">MQVSIVLPDEVVFSLQTKWGSLEQHILEMIVTEAYREGSISIGKVRELLGMSTRLEVDSFLKEKGIDLNYDQTDLEADRQTHEQLKELGKLNSL</sequence>
<protein>
    <submittedName>
        <fullName evidence="1">UPF0175 family protein</fullName>
    </submittedName>
</protein>
<evidence type="ECO:0000313" key="2">
    <source>
        <dbReference type="Proteomes" id="UP000640725"/>
    </source>
</evidence>
<dbReference type="InterPro" id="IPR005368">
    <property type="entry name" value="UPF0175"/>
</dbReference>